<evidence type="ECO:0000313" key="2">
    <source>
        <dbReference type="EMBL" id="CAG9279665.1"/>
    </source>
</evidence>
<name>A0A8J9SYF8_PHATR</name>
<feature type="compositionally biased region" description="Polar residues" evidence="1">
    <location>
        <begin position="18"/>
        <end position="29"/>
    </location>
</feature>
<feature type="region of interest" description="Disordered" evidence="1">
    <location>
        <begin position="1"/>
        <end position="52"/>
    </location>
</feature>
<feature type="compositionally biased region" description="Polar residues" evidence="1">
    <location>
        <begin position="40"/>
        <end position="49"/>
    </location>
</feature>
<dbReference type="Proteomes" id="UP000836788">
    <property type="component" value="Chromosome 12"/>
</dbReference>
<accession>A0A8J9SYF8</accession>
<dbReference type="AlphaFoldDB" id="A0A8J9SYF8"/>
<organism evidence="2">
    <name type="scientific">Phaeodactylum tricornutum</name>
    <name type="common">Diatom</name>
    <dbReference type="NCBI Taxonomy" id="2850"/>
    <lineage>
        <taxon>Eukaryota</taxon>
        <taxon>Sar</taxon>
        <taxon>Stramenopiles</taxon>
        <taxon>Ochrophyta</taxon>
        <taxon>Bacillariophyta</taxon>
        <taxon>Bacillariophyceae</taxon>
        <taxon>Bacillariophycidae</taxon>
        <taxon>Naviculales</taxon>
        <taxon>Phaeodactylaceae</taxon>
        <taxon>Phaeodactylum</taxon>
    </lineage>
</organism>
<gene>
    <name evidence="2" type="ORF">PTTT1_LOCUS10803</name>
</gene>
<reference evidence="2" key="1">
    <citation type="submission" date="2022-02" db="EMBL/GenBank/DDBJ databases">
        <authorList>
            <person name="Giguere J D."/>
        </authorList>
    </citation>
    <scope>NUCLEOTIDE SEQUENCE</scope>
    <source>
        <strain evidence="2">CCAP 1055/1</strain>
    </source>
</reference>
<protein>
    <submittedName>
        <fullName evidence="2">Uncharacterized protein</fullName>
    </submittedName>
</protein>
<dbReference type="InterPro" id="IPR036322">
    <property type="entry name" value="WD40_repeat_dom_sf"/>
</dbReference>
<sequence>MVKSRTKSPWREPKSAPSCITKSGSSTQGRVPGKKRLTLHRSSAPSSVQMDIEEQLRRQRKKQQESKIEDERALRENPMVLGRLFYDKERDAYFPKTSSLDSVNDNSLPTTVEVGKAESKAKNNAFPFLSHNPDCHNASSHRYCYLSNICSSPLMNKRLRTSWYCRVLLESMRLTPCGAFSRKNSVLNTMFPRTFEDDLDCKINLPRWTRTFDVRPSSHGSCALDVASLVGERAVLQSGIDGAVVSVAGCTSVRMMGDSFPGHVGVLKTREYPTLFTHFSTHSSERTTLYEISAKINDFSVLDSQVIFATGVPRNQRRGPWALKSRGSDGTFGHASRLEIKEDFPQSDMMCVEEMVSFQKNSVLLGHRNGQITLLDTRRRSCLSSKDAPEFGPVSSLNSLEANVQVLARGYFGTCRLYDLRKIGSGTMSRIDSSVVHEFRVPEQLSTTRLTNKCSGIAADPTQSAVISPFVNQDEVPCLGLWSLYSGIFIGAKKLAPQWEDTTPASTSWGVSWVELCRQITPGRQWHLSKSDELMPHIVDLPDAFGLWYKCGQSMAGPLLPPAAGNIHHVYVDGHIPSVQ</sequence>
<evidence type="ECO:0000256" key="1">
    <source>
        <dbReference type="SAM" id="MobiDB-lite"/>
    </source>
</evidence>
<proteinExistence type="predicted"/>
<dbReference type="SUPFAM" id="SSF50978">
    <property type="entry name" value="WD40 repeat-like"/>
    <property type="match status" value="1"/>
</dbReference>
<dbReference type="EMBL" id="OU594953">
    <property type="protein sequence ID" value="CAG9279665.1"/>
    <property type="molecule type" value="Genomic_DNA"/>
</dbReference>